<feature type="compositionally biased region" description="Basic and acidic residues" evidence="1">
    <location>
        <begin position="300"/>
        <end position="312"/>
    </location>
</feature>
<proteinExistence type="predicted"/>
<reference evidence="2" key="1">
    <citation type="submission" date="2019-10" db="EMBL/GenBank/DDBJ databases">
        <authorList>
            <person name="Nor Muhammad N."/>
        </authorList>
    </citation>
    <scope>NUCLEOTIDE SEQUENCE</scope>
</reference>
<protein>
    <submittedName>
        <fullName evidence="2">Cytochrome P450 51</fullName>
    </submittedName>
</protein>
<accession>A0A5K1K1R3</accession>
<feature type="region of interest" description="Disordered" evidence="1">
    <location>
        <begin position="287"/>
        <end position="312"/>
    </location>
</feature>
<organism evidence="2">
    <name type="scientific">Ganoderma boninense</name>
    <dbReference type="NCBI Taxonomy" id="34458"/>
    <lineage>
        <taxon>Eukaryota</taxon>
        <taxon>Fungi</taxon>
        <taxon>Dikarya</taxon>
        <taxon>Basidiomycota</taxon>
        <taxon>Agaricomycotina</taxon>
        <taxon>Agaricomycetes</taxon>
        <taxon>Polyporales</taxon>
        <taxon>Polyporaceae</taxon>
        <taxon>Ganoderma</taxon>
    </lineage>
</organism>
<evidence type="ECO:0000256" key="1">
    <source>
        <dbReference type="SAM" id="MobiDB-lite"/>
    </source>
</evidence>
<sequence>MDNLAIELVEKIAAFASTDGGRTATSLSLTSKYIREATRATRFHSVSLTKNSEQQIAQFLAHLRAEREALADRTTPRIRHLCIAPAKGAADICRMAAPDLYTLALIQGSDAPEDDPEVILVNGIDFPLLEELTIFGVGAEFGAVTASPKLPRLRRLHILPVSSKELPLVSAPDLRLWSQRAPGVTHLRVAFTDDKNAVLKAQIENIAAPELLGLPVMFPKLEEVLVQLTHIESLKRKGTRPRGLIKTTFGPSPMKTRPLTLLPLKTTTIGELDAEVEREWWAGSAWERPGAATQRATQGGKRDGVEISSEHW</sequence>
<name>A0A5K1K1R3_9APHY</name>
<dbReference type="AlphaFoldDB" id="A0A5K1K1R3"/>
<evidence type="ECO:0000313" key="2">
    <source>
        <dbReference type="EMBL" id="VWO99890.1"/>
    </source>
</evidence>
<dbReference type="EMBL" id="LR727991">
    <property type="protein sequence ID" value="VWO99890.1"/>
    <property type="molecule type" value="Genomic_DNA"/>
</dbReference>
<gene>
    <name evidence="2" type="primary">G4MRP8</name>
</gene>